<evidence type="ECO:0000256" key="2">
    <source>
        <dbReference type="PIRSR" id="PIRSR603782-1"/>
    </source>
</evidence>
<dbReference type="Gene3D" id="3.40.30.10">
    <property type="entry name" value="Glutaredoxin"/>
    <property type="match status" value="1"/>
</dbReference>
<dbReference type="SUPFAM" id="SSF52833">
    <property type="entry name" value="Thioredoxin-like"/>
    <property type="match status" value="1"/>
</dbReference>
<keyword evidence="2" id="KW-0479">Metal-binding</keyword>
<dbReference type="InterPro" id="IPR036249">
    <property type="entry name" value="Thioredoxin-like_sf"/>
</dbReference>
<keyword evidence="2" id="KW-0186">Copper</keyword>
<accession>A0A7S1C0X5</accession>
<dbReference type="InterPro" id="IPR003782">
    <property type="entry name" value="SCO1/SenC"/>
</dbReference>
<dbReference type="CDD" id="cd02968">
    <property type="entry name" value="SCO"/>
    <property type="match status" value="1"/>
</dbReference>
<dbReference type="FunFam" id="3.40.30.10:FF:000013">
    <property type="entry name" value="Blast:Protein SCO1 homolog, mitochondrial"/>
    <property type="match status" value="1"/>
</dbReference>
<feature type="binding site" evidence="2">
    <location>
        <position position="218"/>
    </location>
    <ligand>
        <name>Cu cation</name>
        <dbReference type="ChEBI" id="CHEBI:23378"/>
    </ligand>
</feature>
<name>A0A7S1C0X5_9STRA</name>
<organism evidence="4">
    <name type="scientific">Corethron hystrix</name>
    <dbReference type="NCBI Taxonomy" id="216773"/>
    <lineage>
        <taxon>Eukaryota</taxon>
        <taxon>Sar</taxon>
        <taxon>Stramenopiles</taxon>
        <taxon>Ochrophyta</taxon>
        <taxon>Bacillariophyta</taxon>
        <taxon>Coscinodiscophyceae</taxon>
        <taxon>Corethrophycidae</taxon>
        <taxon>Corethrales</taxon>
        <taxon>Corethraceae</taxon>
        <taxon>Corethron</taxon>
    </lineage>
</organism>
<evidence type="ECO:0000313" key="4">
    <source>
        <dbReference type="EMBL" id="CAD8902261.1"/>
    </source>
</evidence>
<proteinExistence type="inferred from homology"/>
<dbReference type="PANTHER" id="PTHR12151:SF5">
    <property type="entry name" value="AT19154P"/>
    <property type="match status" value="1"/>
</dbReference>
<dbReference type="GO" id="GO:0005739">
    <property type="term" value="C:mitochondrion"/>
    <property type="evidence" value="ECO:0007669"/>
    <property type="project" value="GOC"/>
</dbReference>
<feature type="binding site" evidence="2">
    <location>
        <position position="128"/>
    </location>
    <ligand>
        <name>Cu cation</name>
        <dbReference type="ChEBI" id="CHEBI:23378"/>
    </ligand>
</feature>
<comment type="similarity">
    <text evidence="1">Belongs to the SCO1/2 family.</text>
</comment>
<gene>
    <name evidence="4" type="ORF">CHYS00102_LOCUS29480</name>
</gene>
<keyword evidence="3" id="KW-1015">Disulfide bond</keyword>
<dbReference type="PANTHER" id="PTHR12151">
    <property type="entry name" value="ELECTRON TRANSPORT PROTIN SCO1/SENC FAMILY MEMBER"/>
    <property type="match status" value="1"/>
</dbReference>
<dbReference type="Pfam" id="PF02630">
    <property type="entry name" value="SCO1-SenC"/>
    <property type="match status" value="1"/>
</dbReference>
<dbReference type="EMBL" id="HBFR01040289">
    <property type="protein sequence ID" value="CAD8902261.1"/>
    <property type="molecule type" value="Transcribed_RNA"/>
</dbReference>
<evidence type="ECO:0008006" key="5">
    <source>
        <dbReference type="Google" id="ProtNLM"/>
    </source>
</evidence>
<evidence type="ECO:0000256" key="3">
    <source>
        <dbReference type="PIRSR" id="PIRSR603782-2"/>
    </source>
</evidence>
<evidence type="ECO:0000256" key="1">
    <source>
        <dbReference type="ARBA" id="ARBA00010996"/>
    </source>
</evidence>
<protein>
    <recommendedName>
        <fullName evidence="5">Thioredoxin domain-containing protein</fullName>
    </recommendedName>
</protein>
<dbReference type="GO" id="GO:0046872">
    <property type="term" value="F:metal ion binding"/>
    <property type="evidence" value="ECO:0007669"/>
    <property type="project" value="UniProtKB-KW"/>
</dbReference>
<dbReference type="GO" id="GO:0033617">
    <property type="term" value="P:mitochondrial respiratory chain complex IV assembly"/>
    <property type="evidence" value="ECO:0007669"/>
    <property type="project" value="TreeGrafter"/>
</dbReference>
<dbReference type="AlphaFoldDB" id="A0A7S1C0X5"/>
<reference evidence="4" key="1">
    <citation type="submission" date="2021-01" db="EMBL/GenBank/DDBJ databases">
        <authorList>
            <person name="Corre E."/>
            <person name="Pelletier E."/>
            <person name="Niang G."/>
            <person name="Scheremetjew M."/>
            <person name="Finn R."/>
            <person name="Kale V."/>
            <person name="Holt S."/>
            <person name="Cochrane G."/>
            <person name="Meng A."/>
            <person name="Brown T."/>
            <person name="Cohen L."/>
        </authorList>
    </citation>
    <scope>NUCLEOTIDE SEQUENCE</scope>
    <source>
        <strain evidence="4">308</strain>
    </source>
</reference>
<sequence>MIPAPRLLLRRSGILLPLVRPYPLTSVICRRPFSSAPSDGVRQSRRGPVTWIGLTLTAVASFSAVGYYKIEQEKKAEKKMREVTTTGKPAVGGPWTLVDRSGRLVNETSYAGKYTLLYFGFAHCPDICPSELVKVAQVMDRLEAECGREAADRVVPLFVSVDPARDSIQKLKEYGRDFHPRIEFLTGTPEQVRKMTKLYRVYISKADETEDGDYLVDHSIVIYFNNSDGSFQDFFSQSMRASDIVAKMKAVMRL</sequence>
<feature type="disulfide bond" description="Redox-active" evidence="3">
    <location>
        <begin position="124"/>
        <end position="128"/>
    </location>
</feature>
<feature type="binding site" evidence="2">
    <location>
        <position position="124"/>
    </location>
    <ligand>
        <name>Cu cation</name>
        <dbReference type="ChEBI" id="CHEBI:23378"/>
    </ligand>
</feature>